<proteinExistence type="inferred from homology"/>
<dbReference type="InterPro" id="IPR050231">
    <property type="entry name" value="Iron_ascorbate_oxido_reductase"/>
</dbReference>
<evidence type="ECO:0000313" key="6">
    <source>
        <dbReference type="EMBL" id="KAH0750963.1"/>
    </source>
</evidence>
<dbReference type="SUPFAM" id="SSF51197">
    <property type="entry name" value="Clavaminate synthase-like"/>
    <property type="match status" value="1"/>
</dbReference>
<dbReference type="EMBL" id="JAIVGD010000019">
    <property type="protein sequence ID" value="KAH0750963.1"/>
    <property type="molecule type" value="Genomic_DNA"/>
</dbReference>
<evidence type="ECO:0000256" key="3">
    <source>
        <dbReference type="ARBA" id="ARBA00023004"/>
    </source>
</evidence>
<evidence type="ECO:0000256" key="1">
    <source>
        <dbReference type="ARBA" id="ARBA00022723"/>
    </source>
</evidence>
<dbReference type="Pfam" id="PF03171">
    <property type="entry name" value="2OG-FeII_Oxy"/>
    <property type="match status" value="1"/>
</dbReference>
<evidence type="ECO:0000313" key="7">
    <source>
        <dbReference type="Proteomes" id="UP000826656"/>
    </source>
</evidence>
<keyword evidence="1 4" id="KW-0479">Metal-binding</keyword>
<sequence length="336" mass="38407">MTTNSIITNGKSPMLGEEKPLIFDASHMKNESNIPTQYIWPDDEKPCLVAQELHVPLIDLRGFFSGDPAATQQASRLVGEACRSHGFFLVVNHGVDSNLISRAHRYMDMFFDMPFSVKQKAQRKIGEHCGYASSFTGRNVYQEYCNSMNTLSLRIMDLLGISLGVQKSHFKEFFEDNESIMRLNYYPRCLKPELTLGTGPHYDPTSLTILHQDCVSGLQVFVDNEWYSIHPNFSAFVVNIGDTFMVLSNGRYKSCLHRAVVNNTTPRKSLAFFLCPDKDKVVSPPTELVDYNNPRLYPDFTWPAFLEFTQKHHRAETNTLQAFSMWLQENNAEAYE</sequence>
<evidence type="ECO:0000256" key="2">
    <source>
        <dbReference type="ARBA" id="ARBA00022896"/>
    </source>
</evidence>
<dbReference type="PROSITE" id="PS51471">
    <property type="entry name" value="FE2OG_OXY"/>
    <property type="match status" value="1"/>
</dbReference>
<comment type="caution">
    <text evidence="6">The sequence shown here is derived from an EMBL/GenBank/DDBJ whole genome shotgun (WGS) entry which is preliminary data.</text>
</comment>
<gene>
    <name evidence="6" type="ORF">KY290_030195</name>
</gene>
<feature type="domain" description="Fe2OG dioxygenase" evidence="5">
    <location>
        <begin position="176"/>
        <end position="276"/>
    </location>
</feature>
<dbReference type="InterPro" id="IPR026992">
    <property type="entry name" value="DIOX_N"/>
</dbReference>
<dbReference type="Gene3D" id="2.60.120.330">
    <property type="entry name" value="B-lactam Antibiotic, Isopenicillin N Synthase, Chain"/>
    <property type="match status" value="2"/>
</dbReference>
<dbReference type="Proteomes" id="UP000826656">
    <property type="component" value="Unassembled WGS sequence"/>
</dbReference>
<keyword evidence="3 4" id="KW-0408">Iron</keyword>
<name>A0ABQ7UMY3_SOLTU</name>
<keyword evidence="7" id="KW-1185">Reference proteome</keyword>
<keyword evidence="4" id="KW-0560">Oxidoreductase</keyword>
<accession>A0ABQ7UMY3</accession>
<evidence type="ECO:0000259" key="5">
    <source>
        <dbReference type="PROSITE" id="PS51471"/>
    </source>
</evidence>
<comment type="similarity">
    <text evidence="4">Belongs to the iron/ascorbate-dependent oxidoreductase family.</text>
</comment>
<dbReference type="Pfam" id="PF14226">
    <property type="entry name" value="DIOX_N"/>
    <property type="match status" value="1"/>
</dbReference>
<dbReference type="InterPro" id="IPR027443">
    <property type="entry name" value="IPNS-like_sf"/>
</dbReference>
<dbReference type="InterPro" id="IPR044861">
    <property type="entry name" value="IPNS-like_FE2OG_OXY"/>
</dbReference>
<dbReference type="PANTHER" id="PTHR47990">
    <property type="entry name" value="2-OXOGLUTARATE (2OG) AND FE(II)-DEPENDENT OXYGENASE SUPERFAMILY PROTEIN-RELATED"/>
    <property type="match status" value="1"/>
</dbReference>
<organism evidence="6 7">
    <name type="scientific">Solanum tuberosum</name>
    <name type="common">Potato</name>
    <dbReference type="NCBI Taxonomy" id="4113"/>
    <lineage>
        <taxon>Eukaryota</taxon>
        <taxon>Viridiplantae</taxon>
        <taxon>Streptophyta</taxon>
        <taxon>Embryophyta</taxon>
        <taxon>Tracheophyta</taxon>
        <taxon>Spermatophyta</taxon>
        <taxon>Magnoliopsida</taxon>
        <taxon>eudicotyledons</taxon>
        <taxon>Gunneridae</taxon>
        <taxon>Pentapetalae</taxon>
        <taxon>asterids</taxon>
        <taxon>lamiids</taxon>
        <taxon>Solanales</taxon>
        <taxon>Solanaceae</taxon>
        <taxon>Solanoideae</taxon>
        <taxon>Solaneae</taxon>
        <taxon>Solanum</taxon>
    </lineage>
</organism>
<reference evidence="6 7" key="1">
    <citation type="journal article" date="2021" name="bioRxiv">
        <title>Chromosome-scale and haplotype-resolved genome assembly of a tetraploid potato cultivar.</title>
        <authorList>
            <person name="Sun H."/>
            <person name="Jiao W.-B."/>
            <person name="Krause K."/>
            <person name="Campoy J.A."/>
            <person name="Goel M."/>
            <person name="Folz-Donahue K."/>
            <person name="Kukat C."/>
            <person name="Huettel B."/>
            <person name="Schneeberger K."/>
        </authorList>
    </citation>
    <scope>NUCLEOTIDE SEQUENCE [LARGE SCALE GENOMIC DNA]</scope>
    <source>
        <strain evidence="6">SolTubOtavaFocal</strain>
        <tissue evidence="6">Leaves</tissue>
    </source>
</reference>
<evidence type="ECO:0000256" key="4">
    <source>
        <dbReference type="RuleBase" id="RU003682"/>
    </source>
</evidence>
<keyword evidence="2" id="KW-0847">Vitamin C</keyword>
<dbReference type="InterPro" id="IPR005123">
    <property type="entry name" value="Oxoglu/Fe-dep_dioxygenase_dom"/>
</dbReference>
<protein>
    <recommendedName>
        <fullName evidence="5">Fe2OG dioxygenase domain-containing protein</fullName>
    </recommendedName>
</protein>